<evidence type="ECO:0000259" key="1">
    <source>
        <dbReference type="Pfam" id="PF01548"/>
    </source>
</evidence>
<gene>
    <name evidence="3" type="ORF">ID47_07025</name>
    <name evidence="4" type="ORF">ID47_07125</name>
    <name evidence="5" type="ORF">ID47_07670</name>
</gene>
<evidence type="ECO:0000313" key="5">
    <source>
        <dbReference type="EMBL" id="AIK96623.1"/>
    </source>
</evidence>
<organism evidence="5 6">
    <name type="scientific">Candidatus Odyssella acanthamoebae</name>
    <dbReference type="NCBI Taxonomy" id="91604"/>
    <lineage>
        <taxon>Bacteria</taxon>
        <taxon>Pseudomonadati</taxon>
        <taxon>Pseudomonadota</taxon>
        <taxon>Alphaproteobacteria</taxon>
        <taxon>Holosporales</taxon>
        <taxon>Candidatus Paracaedibacteraceae</taxon>
        <taxon>Candidatus Odyssella</taxon>
    </lineage>
</organism>
<dbReference type="Proteomes" id="UP000028926">
    <property type="component" value="Chromosome"/>
</dbReference>
<dbReference type="EMBL" id="CP008941">
    <property type="protein sequence ID" value="AIK96546.1"/>
    <property type="molecule type" value="Genomic_DNA"/>
</dbReference>
<reference evidence="5 6" key="1">
    <citation type="submission" date="2014-07" db="EMBL/GenBank/DDBJ databases">
        <title>Comparative genomic insights into amoeba endosymbionts belonging to the families of Holosporaceae and Candidatus Midichloriaceae within Rickettsiales.</title>
        <authorList>
            <person name="Wang Z."/>
            <person name="Wu M."/>
        </authorList>
    </citation>
    <scope>NUCLEOTIDE SEQUENCE [LARGE SCALE GENOMIC DNA]</scope>
    <source>
        <strain evidence="5">PRA3</strain>
    </source>
</reference>
<evidence type="ECO:0000313" key="3">
    <source>
        <dbReference type="EMBL" id="AIK96546.1"/>
    </source>
</evidence>
<dbReference type="InterPro" id="IPR003346">
    <property type="entry name" value="Transposase_20"/>
</dbReference>
<dbReference type="GO" id="GO:0006313">
    <property type="term" value="P:DNA transposition"/>
    <property type="evidence" value="ECO:0007669"/>
    <property type="project" value="InterPro"/>
</dbReference>
<accession>A0A077AYA5</accession>
<dbReference type="AlphaFoldDB" id="A0A077AYA5"/>
<evidence type="ECO:0000313" key="4">
    <source>
        <dbReference type="EMBL" id="AIK96556.1"/>
    </source>
</evidence>
<dbReference type="GO" id="GO:0004803">
    <property type="term" value="F:transposase activity"/>
    <property type="evidence" value="ECO:0007669"/>
    <property type="project" value="InterPro"/>
</dbReference>
<dbReference type="KEGG" id="paca:ID47_07125"/>
<dbReference type="InterPro" id="IPR047650">
    <property type="entry name" value="Transpos_IS110"/>
</dbReference>
<protein>
    <submittedName>
        <fullName evidence="5">Uncharacterized protein</fullName>
    </submittedName>
</protein>
<sequence>MTISSYHSFIGIDISKADFVVAIHGLKITTIYPNTPLGWRNFLTEHQDLSEALVILETTGGYELGLALFLLEQGVKVHRADTRKVKNFIRSWGQLGKSDRIDALGLAGYGSERHAHLPLFQPRQEHHQQLYELIQRRLDLKQMLVQEKNRLHLPASPAILKSYQTLILCLETQLTEIEGLLEKLLQTDPVLSQRYHTLQEIAGVGPIVATTLLGLLPELGTLNRRQIANLAGLAPHPCESGKAVGYRRTKGGRVDVKRILFMAAMTARRTDSPLKAFYENLIKRGKKKMVALTALMRKIVIIANAKLKSLQT</sequence>
<keyword evidence="6" id="KW-1185">Reference proteome</keyword>
<evidence type="ECO:0000313" key="6">
    <source>
        <dbReference type="Proteomes" id="UP000028926"/>
    </source>
</evidence>
<dbReference type="HOGENOM" id="CLU_036902_5_1_5"/>
<name>A0A077AYA5_9PROT</name>
<dbReference type="KEGG" id="paca:ID47_07025"/>
<dbReference type="EMBL" id="CP008941">
    <property type="protein sequence ID" value="AIK96556.1"/>
    <property type="molecule type" value="Genomic_DNA"/>
</dbReference>
<dbReference type="PANTHER" id="PTHR33055">
    <property type="entry name" value="TRANSPOSASE FOR INSERTION SEQUENCE ELEMENT IS1111A"/>
    <property type="match status" value="1"/>
</dbReference>
<proteinExistence type="predicted"/>
<dbReference type="eggNOG" id="COG3547">
    <property type="taxonomic scope" value="Bacteria"/>
</dbReference>
<dbReference type="KEGG" id="paca:ID47_07670"/>
<dbReference type="PANTHER" id="PTHR33055:SF13">
    <property type="entry name" value="TRANSPOSASE"/>
    <property type="match status" value="1"/>
</dbReference>
<dbReference type="Pfam" id="PF01548">
    <property type="entry name" value="DEDD_Tnp_IS110"/>
    <property type="match status" value="1"/>
</dbReference>
<dbReference type="InterPro" id="IPR002525">
    <property type="entry name" value="Transp_IS110-like_N"/>
</dbReference>
<feature type="domain" description="Transposase IS116/IS110/IS902 C-terminal" evidence="2">
    <location>
        <begin position="196"/>
        <end position="279"/>
    </location>
</feature>
<feature type="domain" description="Transposase IS110-like N-terminal" evidence="1">
    <location>
        <begin position="10"/>
        <end position="152"/>
    </location>
</feature>
<evidence type="ECO:0000259" key="2">
    <source>
        <dbReference type="Pfam" id="PF02371"/>
    </source>
</evidence>
<dbReference type="Pfam" id="PF02371">
    <property type="entry name" value="Transposase_20"/>
    <property type="match status" value="1"/>
</dbReference>
<dbReference type="GO" id="GO:0003677">
    <property type="term" value="F:DNA binding"/>
    <property type="evidence" value="ECO:0007669"/>
    <property type="project" value="InterPro"/>
</dbReference>
<dbReference type="EMBL" id="CP008941">
    <property type="protein sequence ID" value="AIK96623.1"/>
    <property type="molecule type" value="Genomic_DNA"/>
</dbReference>